<dbReference type="RefSeq" id="WP_148992240.1">
    <property type="nucleotide sequence ID" value="NZ_VTEW01000011.1"/>
</dbReference>
<dbReference type="AlphaFoldDB" id="A0A5D4TMV4"/>
<gene>
    <name evidence="2" type="ORF">FZC80_14385</name>
</gene>
<dbReference type="OrthoDB" id="362857at2"/>
<dbReference type="Gene3D" id="3.30.2310.20">
    <property type="entry name" value="RelE-like"/>
    <property type="match status" value="1"/>
</dbReference>
<name>A0A5D4TMV4_9BACI</name>
<proteinExistence type="predicted"/>
<keyword evidence="1" id="KW-1277">Toxin-antitoxin system</keyword>
<organism evidence="2 3">
    <name type="scientific">Rossellomorea aquimaris</name>
    <dbReference type="NCBI Taxonomy" id="189382"/>
    <lineage>
        <taxon>Bacteria</taxon>
        <taxon>Bacillati</taxon>
        <taxon>Bacillota</taxon>
        <taxon>Bacilli</taxon>
        <taxon>Bacillales</taxon>
        <taxon>Bacillaceae</taxon>
        <taxon>Rossellomorea</taxon>
    </lineage>
</organism>
<reference evidence="2 3" key="1">
    <citation type="submission" date="2019-08" db="EMBL/GenBank/DDBJ databases">
        <title>Bacillus genomes from the desert of Cuatro Cienegas, Coahuila.</title>
        <authorList>
            <person name="Olmedo-Alvarez G."/>
        </authorList>
    </citation>
    <scope>NUCLEOTIDE SEQUENCE [LARGE SCALE GENOMIC DNA]</scope>
    <source>
        <strain evidence="2 3">CH451a_14T</strain>
    </source>
</reference>
<dbReference type="Pfam" id="PF05016">
    <property type="entry name" value="ParE_toxin"/>
    <property type="match status" value="1"/>
</dbReference>
<accession>A0A5D4TMV4</accession>
<comment type="caution">
    <text evidence="2">The sequence shown here is derived from an EMBL/GenBank/DDBJ whole genome shotgun (WGS) entry which is preliminary data.</text>
</comment>
<dbReference type="InterPro" id="IPR007712">
    <property type="entry name" value="RelE/ParE_toxin"/>
</dbReference>
<dbReference type="InterPro" id="IPR035093">
    <property type="entry name" value="RelE/ParE_toxin_dom_sf"/>
</dbReference>
<dbReference type="Proteomes" id="UP000325054">
    <property type="component" value="Unassembled WGS sequence"/>
</dbReference>
<sequence>MKYRIELTEQVSSDLRGIYEYIAFTLLEPEVAARQLERFENAIMSLAELPFRFHSFEAERWHSRGLCQMPVDNFSVFYIPRKKDKTVTIIRVMYGGRNIDEQLKKTEY</sequence>
<evidence type="ECO:0000313" key="2">
    <source>
        <dbReference type="EMBL" id="TYS77027.1"/>
    </source>
</evidence>
<dbReference type="EMBL" id="VTEW01000011">
    <property type="protein sequence ID" value="TYS77027.1"/>
    <property type="molecule type" value="Genomic_DNA"/>
</dbReference>
<protein>
    <submittedName>
        <fullName evidence="2">Type II toxin-antitoxin system RelE/ParE family toxin</fullName>
    </submittedName>
</protein>
<evidence type="ECO:0000313" key="3">
    <source>
        <dbReference type="Proteomes" id="UP000325054"/>
    </source>
</evidence>
<evidence type="ECO:0000256" key="1">
    <source>
        <dbReference type="ARBA" id="ARBA00022649"/>
    </source>
</evidence>